<accession>A0A239BRT9</accession>
<feature type="compositionally biased region" description="Low complexity" evidence="1">
    <location>
        <begin position="68"/>
        <end position="79"/>
    </location>
</feature>
<feature type="region of interest" description="Disordered" evidence="1">
    <location>
        <begin position="1"/>
        <end position="79"/>
    </location>
</feature>
<feature type="compositionally biased region" description="Low complexity" evidence="1">
    <location>
        <begin position="1"/>
        <end position="10"/>
    </location>
</feature>
<sequence>MASSSSSSSSRTFHSVDIGHPSLTASPPLLPQVTNPMQRDDPPITPNGPALHRPRRRKACFRDPPASPAGRPGSSWPGAAGCAGSWCALPRRRRPVARVSSATSAIARIGVPLTGEFVVRWCRARRRVVRVAGPVFCRCRPIGGGVRRTGGASRPLRGGLWPSPPGATRRGRGLAPMRPSLAARTLRPRACTPRPSQGPRDRPAAALSLRARRLAAHGVPLPEAHGLRCPYQPIRRQSPSTNQPTRHVRLLPSTLFFQPTPTDTYLTRHFPMDCHGVAEARDPAPGARRDRTPVKRALAFVASG</sequence>
<protein>
    <submittedName>
        <fullName evidence="2">Uncharacterized protein</fullName>
    </submittedName>
</protein>
<dbReference type="Proteomes" id="UP000198420">
    <property type="component" value="Unassembled WGS sequence"/>
</dbReference>
<feature type="region of interest" description="Disordered" evidence="1">
    <location>
        <begin position="148"/>
        <end position="174"/>
    </location>
</feature>
<reference evidence="3" key="1">
    <citation type="submission" date="2017-06" db="EMBL/GenBank/DDBJ databases">
        <authorList>
            <person name="Varghese N."/>
            <person name="Submissions S."/>
        </authorList>
    </citation>
    <scope>NUCLEOTIDE SEQUENCE [LARGE SCALE GENOMIC DNA]</scope>
    <source>
        <strain evidence="3">DSM 44485</strain>
    </source>
</reference>
<evidence type="ECO:0000313" key="3">
    <source>
        <dbReference type="Proteomes" id="UP000198420"/>
    </source>
</evidence>
<proteinExistence type="predicted"/>
<organism evidence="2 3">
    <name type="scientific">Actinomadura mexicana</name>
    <dbReference type="NCBI Taxonomy" id="134959"/>
    <lineage>
        <taxon>Bacteria</taxon>
        <taxon>Bacillati</taxon>
        <taxon>Actinomycetota</taxon>
        <taxon>Actinomycetes</taxon>
        <taxon>Streptosporangiales</taxon>
        <taxon>Thermomonosporaceae</taxon>
        <taxon>Actinomadura</taxon>
    </lineage>
</organism>
<name>A0A239BRT9_9ACTN</name>
<keyword evidence="3" id="KW-1185">Reference proteome</keyword>
<gene>
    <name evidence="2" type="ORF">SAMN06265355_11159</name>
</gene>
<evidence type="ECO:0000313" key="2">
    <source>
        <dbReference type="EMBL" id="SNS10389.1"/>
    </source>
</evidence>
<evidence type="ECO:0000256" key="1">
    <source>
        <dbReference type="SAM" id="MobiDB-lite"/>
    </source>
</evidence>
<dbReference type="EMBL" id="FZNP01000011">
    <property type="protein sequence ID" value="SNS10389.1"/>
    <property type="molecule type" value="Genomic_DNA"/>
</dbReference>
<dbReference type="AlphaFoldDB" id="A0A239BRT9"/>